<accession>A0A9Q1GDX4</accession>
<keyword evidence="3" id="KW-0732">Signal</keyword>
<gene>
    <name evidence="5" type="ORF">SKAU_G00029100</name>
</gene>
<name>A0A9Q1GDX4_SYNKA</name>
<sequence>MQSTEIQSELKDLKAYLDSWQEPTKVAFTASLRKGENITLGPYPQFHILVYKNVFTNVGSGYNISTGIFTVPVKGVYRFFFTGFGWGDGIPCGVLLHLNNNYLMGSYDNNPGPGRGSTNMITLELEVGAIIYMGLSKGRLLHVSPGNYNLFSGRLLFTLLK</sequence>
<dbReference type="Gene3D" id="2.60.120.40">
    <property type="match status" value="1"/>
</dbReference>
<dbReference type="Proteomes" id="UP001152622">
    <property type="component" value="Chromosome 1"/>
</dbReference>
<evidence type="ECO:0000259" key="4">
    <source>
        <dbReference type="PROSITE" id="PS50871"/>
    </source>
</evidence>
<organism evidence="5 6">
    <name type="scientific">Synaphobranchus kaupii</name>
    <name type="common">Kaup's arrowtooth eel</name>
    <dbReference type="NCBI Taxonomy" id="118154"/>
    <lineage>
        <taxon>Eukaryota</taxon>
        <taxon>Metazoa</taxon>
        <taxon>Chordata</taxon>
        <taxon>Craniata</taxon>
        <taxon>Vertebrata</taxon>
        <taxon>Euteleostomi</taxon>
        <taxon>Actinopterygii</taxon>
        <taxon>Neopterygii</taxon>
        <taxon>Teleostei</taxon>
        <taxon>Anguilliformes</taxon>
        <taxon>Synaphobranchidae</taxon>
        <taxon>Synaphobranchus</taxon>
    </lineage>
</organism>
<dbReference type="EMBL" id="JAINUF010000001">
    <property type="protein sequence ID" value="KAJ8382132.1"/>
    <property type="molecule type" value="Genomic_DNA"/>
</dbReference>
<dbReference type="PANTHER" id="PTHR22923:SF116">
    <property type="entry name" value="C1Q DOMAIN-CONTAINING PROTEIN"/>
    <property type="match status" value="1"/>
</dbReference>
<proteinExistence type="predicted"/>
<dbReference type="OrthoDB" id="6154955at2759"/>
<protein>
    <recommendedName>
        <fullName evidence="4">C1q domain-containing protein</fullName>
    </recommendedName>
</protein>
<comment type="subcellular location">
    <subcellularLocation>
        <location evidence="1">Secreted</location>
    </subcellularLocation>
</comment>
<dbReference type="InterPro" id="IPR050822">
    <property type="entry name" value="Cerebellin_Synaptic_Org"/>
</dbReference>
<dbReference type="Pfam" id="PF00386">
    <property type="entry name" value="C1q"/>
    <property type="match status" value="1"/>
</dbReference>
<keyword evidence="2" id="KW-0964">Secreted</keyword>
<dbReference type="InterPro" id="IPR008983">
    <property type="entry name" value="Tumour_necrosis_fac-like_dom"/>
</dbReference>
<reference evidence="5" key="1">
    <citation type="journal article" date="2023" name="Science">
        <title>Genome structures resolve the early diversification of teleost fishes.</title>
        <authorList>
            <person name="Parey E."/>
            <person name="Louis A."/>
            <person name="Montfort J."/>
            <person name="Bouchez O."/>
            <person name="Roques C."/>
            <person name="Iampietro C."/>
            <person name="Lluch J."/>
            <person name="Castinel A."/>
            <person name="Donnadieu C."/>
            <person name="Desvignes T."/>
            <person name="Floi Bucao C."/>
            <person name="Jouanno E."/>
            <person name="Wen M."/>
            <person name="Mejri S."/>
            <person name="Dirks R."/>
            <person name="Jansen H."/>
            <person name="Henkel C."/>
            <person name="Chen W.J."/>
            <person name="Zahm M."/>
            <person name="Cabau C."/>
            <person name="Klopp C."/>
            <person name="Thompson A.W."/>
            <person name="Robinson-Rechavi M."/>
            <person name="Braasch I."/>
            <person name="Lecointre G."/>
            <person name="Bobe J."/>
            <person name="Postlethwait J.H."/>
            <person name="Berthelot C."/>
            <person name="Roest Crollius H."/>
            <person name="Guiguen Y."/>
        </authorList>
    </citation>
    <scope>NUCLEOTIDE SEQUENCE</scope>
    <source>
        <strain evidence="5">WJC10195</strain>
    </source>
</reference>
<dbReference type="InterPro" id="IPR001073">
    <property type="entry name" value="C1q_dom"/>
</dbReference>
<dbReference type="SUPFAM" id="SSF49842">
    <property type="entry name" value="TNF-like"/>
    <property type="match status" value="1"/>
</dbReference>
<dbReference type="SMART" id="SM00110">
    <property type="entry name" value="C1Q"/>
    <property type="match status" value="1"/>
</dbReference>
<dbReference type="GO" id="GO:0005576">
    <property type="term" value="C:extracellular region"/>
    <property type="evidence" value="ECO:0007669"/>
    <property type="project" value="UniProtKB-SubCell"/>
</dbReference>
<evidence type="ECO:0000256" key="2">
    <source>
        <dbReference type="ARBA" id="ARBA00022525"/>
    </source>
</evidence>
<keyword evidence="6" id="KW-1185">Reference proteome</keyword>
<dbReference type="AlphaFoldDB" id="A0A9Q1GDX4"/>
<feature type="domain" description="C1q" evidence="4">
    <location>
        <begin position="21"/>
        <end position="161"/>
    </location>
</feature>
<evidence type="ECO:0000256" key="1">
    <source>
        <dbReference type="ARBA" id="ARBA00004613"/>
    </source>
</evidence>
<comment type="caution">
    <text evidence="5">The sequence shown here is derived from an EMBL/GenBank/DDBJ whole genome shotgun (WGS) entry which is preliminary data.</text>
</comment>
<dbReference type="PRINTS" id="PR00007">
    <property type="entry name" value="COMPLEMNTC1Q"/>
</dbReference>
<evidence type="ECO:0000256" key="3">
    <source>
        <dbReference type="ARBA" id="ARBA00022729"/>
    </source>
</evidence>
<evidence type="ECO:0000313" key="5">
    <source>
        <dbReference type="EMBL" id="KAJ8382132.1"/>
    </source>
</evidence>
<dbReference type="PROSITE" id="PS50871">
    <property type="entry name" value="C1Q"/>
    <property type="match status" value="1"/>
</dbReference>
<evidence type="ECO:0000313" key="6">
    <source>
        <dbReference type="Proteomes" id="UP001152622"/>
    </source>
</evidence>
<dbReference type="PANTHER" id="PTHR22923">
    <property type="entry name" value="CEREBELLIN-RELATED"/>
    <property type="match status" value="1"/>
</dbReference>